<evidence type="ECO:0000259" key="8">
    <source>
        <dbReference type="Pfam" id="PF12704"/>
    </source>
</evidence>
<dbReference type="AlphaFoldDB" id="A0A364XYF0"/>
<dbReference type="OrthoDB" id="5933722at2"/>
<gene>
    <name evidence="9" type="ORF">DQQ10_18160</name>
</gene>
<dbReference type="EMBL" id="QMFY01000010">
    <property type="protein sequence ID" value="RAV99529.1"/>
    <property type="molecule type" value="Genomic_DNA"/>
</dbReference>
<keyword evidence="4 6" id="KW-1133">Transmembrane helix</keyword>
<dbReference type="PROSITE" id="PS51257">
    <property type="entry name" value="PROKAR_LIPOPROTEIN"/>
    <property type="match status" value="1"/>
</dbReference>
<keyword evidence="5 6" id="KW-0472">Membrane</keyword>
<evidence type="ECO:0000256" key="3">
    <source>
        <dbReference type="ARBA" id="ARBA00022692"/>
    </source>
</evidence>
<keyword evidence="10" id="KW-1185">Reference proteome</keyword>
<dbReference type="InterPro" id="IPR003838">
    <property type="entry name" value="ABC3_permease_C"/>
</dbReference>
<dbReference type="GO" id="GO:0005886">
    <property type="term" value="C:plasma membrane"/>
    <property type="evidence" value="ECO:0007669"/>
    <property type="project" value="UniProtKB-SubCell"/>
</dbReference>
<dbReference type="PANTHER" id="PTHR30572:SF18">
    <property type="entry name" value="ABC-TYPE MACROLIDE FAMILY EXPORT SYSTEM PERMEASE COMPONENT 2"/>
    <property type="match status" value="1"/>
</dbReference>
<feature type="transmembrane region" description="Helical" evidence="6">
    <location>
        <begin position="428"/>
        <end position="447"/>
    </location>
</feature>
<keyword evidence="3 6" id="KW-0812">Transmembrane</keyword>
<feature type="transmembrane region" description="Helical" evidence="6">
    <location>
        <begin position="333"/>
        <end position="361"/>
    </location>
</feature>
<accession>A0A364XYF0</accession>
<dbReference type="InterPro" id="IPR050250">
    <property type="entry name" value="Macrolide_Exporter_MacB"/>
</dbReference>
<feature type="transmembrane region" description="Helical" evidence="6">
    <location>
        <begin position="737"/>
        <end position="757"/>
    </location>
</feature>
<dbReference type="GO" id="GO:0022857">
    <property type="term" value="F:transmembrane transporter activity"/>
    <property type="evidence" value="ECO:0007669"/>
    <property type="project" value="TreeGrafter"/>
</dbReference>
<evidence type="ECO:0000256" key="4">
    <source>
        <dbReference type="ARBA" id="ARBA00022989"/>
    </source>
</evidence>
<evidence type="ECO:0000256" key="2">
    <source>
        <dbReference type="ARBA" id="ARBA00022475"/>
    </source>
</evidence>
<dbReference type="Proteomes" id="UP000251889">
    <property type="component" value="Unassembled WGS sequence"/>
</dbReference>
<evidence type="ECO:0000256" key="1">
    <source>
        <dbReference type="ARBA" id="ARBA00004651"/>
    </source>
</evidence>
<comment type="subcellular location">
    <subcellularLocation>
        <location evidence="1">Cell membrane</location>
        <topology evidence="1">Multi-pass membrane protein</topology>
    </subcellularLocation>
</comment>
<comment type="caution">
    <text evidence="9">The sequence shown here is derived from an EMBL/GenBank/DDBJ whole genome shotgun (WGS) entry which is preliminary data.</text>
</comment>
<feature type="domain" description="ABC3 transporter permease C-terminal" evidence="7">
    <location>
        <begin position="689"/>
        <end position="797"/>
    </location>
</feature>
<feature type="domain" description="MacB-like periplasmic core" evidence="8">
    <location>
        <begin position="19"/>
        <end position="243"/>
    </location>
</feature>
<reference evidence="9 10" key="1">
    <citation type="submission" date="2018-06" db="EMBL/GenBank/DDBJ databases">
        <title>Chryseolinea flavus sp. nov., a member of the phylum Bacteroidetes isolated from soil.</title>
        <authorList>
            <person name="Li Y."/>
            <person name="Wang J."/>
        </authorList>
    </citation>
    <scope>NUCLEOTIDE SEQUENCE [LARGE SCALE GENOMIC DNA]</scope>
    <source>
        <strain evidence="9 10">SDU1-6</strain>
    </source>
</reference>
<evidence type="ECO:0000313" key="9">
    <source>
        <dbReference type="EMBL" id="RAV99529.1"/>
    </source>
</evidence>
<feature type="transmembrane region" description="Helical" evidence="6">
    <location>
        <begin position="769"/>
        <end position="791"/>
    </location>
</feature>
<feature type="transmembrane region" description="Helical" evidence="6">
    <location>
        <begin position="20"/>
        <end position="40"/>
    </location>
</feature>
<feature type="transmembrane region" description="Helical" evidence="6">
    <location>
        <begin position="286"/>
        <end position="308"/>
    </location>
</feature>
<sequence length="808" mass="88634">MFPMFKVAARFLAKYRSYTLINVGGLSLSLACVTFIGLYIHDELTFDHQHENHSQIYRVIETEKADDGAITKVADVGFQLANLKEQFPDITNATRITTFGRANLTGVGTENTVHDPLNIVDQGFMDIFDFAIVHGSRKDALTQPNTAVITQSAAIKLFGKTDVVDEMISNDRDQQTFRVTAVLEDFPTNSHIQGNMFFSIASFAQARWYVEEMPNDWDGNNFATYMLLKGNASVKKLEKLITEETKRHLAPESATVAIGLQPMDDVHFYSADILGGFASNPGAISYMYILTAVGLFILLIASINYVNLSTSLSITRGKEVAVKKVAGASRFNLIVQFIVESNMISLLALVIAFVLVNALLPLFNTFTGKTIELEHLWRPEIIGTIVLFTVVTGTLSGCYPAFFLSALKPSAAIKGAKSAGGGTLRQALVVFQFGLAVMLILATFVAWDQLSFIQNKHLGFDHNQIIVMDINTRDVRRGADVVKEEIKKLPHVQSVSLSSRVPGEWKNLLQVGTRTFQGPVQDKSYFIGIDEDFLATFNIDLVEGRNFQAGNIADTSAYLINESAAELLGLKSPVGADITLESMSNGSSEEQFEKPLAGKIIGVVKDFHFQSLHQKIAPLVLAYRQNEIQPIDYFSVRVDGGNMPETLKGLASALHKVDPAHLLEYNFLDDRLGDFYKQDARHGQIFGLAASVAIALACLGLFALASFMTEQRTKEIGIRKVLGATSAQIVVMLSNSYLKLVVIAFVIAAPIAVWLLGQWLESFAYHVPVTWGSIVGTCGICVLIALVTVGYKSLQTAVANPVKSLRSE</sequence>
<feature type="domain" description="MacB-like periplasmic core" evidence="8">
    <location>
        <begin position="463"/>
        <end position="646"/>
    </location>
</feature>
<protein>
    <submittedName>
        <fullName evidence="9">ABC transporter permease</fullName>
    </submittedName>
</protein>
<evidence type="ECO:0000256" key="5">
    <source>
        <dbReference type="ARBA" id="ARBA00023136"/>
    </source>
</evidence>
<feature type="domain" description="ABC3 transporter permease C-terminal" evidence="7">
    <location>
        <begin position="293"/>
        <end position="407"/>
    </location>
</feature>
<evidence type="ECO:0000256" key="6">
    <source>
        <dbReference type="SAM" id="Phobius"/>
    </source>
</evidence>
<dbReference type="RefSeq" id="WP_112748315.1">
    <property type="nucleotide sequence ID" value="NZ_QMFY01000010.1"/>
</dbReference>
<feature type="transmembrane region" description="Helical" evidence="6">
    <location>
        <begin position="381"/>
        <end position="407"/>
    </location>
</feature>
<proteinExistence type="predicted"/>
<dbReference type="Pfam" id="PF12704">
    <property type="entry name" value="MacB_PCD"/>
    <property type="match status" value="2"/>
</dbReference>
<dbReference type="Pfam" id="PF02687">
    <property type="entry name" value="FtsX"/>
    <property type="match status" value="2"/>
</dbReference>
<dbReference type="InterPro" id="IPR025857">
    <property type="entry name" value="MacB_PCD"/>
</dbReference>
<evidence type="ECO:0000313" key="10">
    <source>
        <dbReference type="Proteomes" id="UP000251889"/>
    </source>
</evidence>
<dbReference type="PANTHER" id="PTHR30572">
    <property type="entry name" value="MEMBRANE COMPONENT OF TRANSPORTER-RELATED"/>
    <property type="match status" value="1"/>
</dbReference>
<organism evidence="9 10">
    <name type="scientific">Pseudochryseolinea flava</name>
    <dbReference type="NCBI Taxonomy" id="2059302"/>
    <lineage>
        <taxon>Bacteria</taxon>
        <taxon>Pseudomonadati</taxon>
        <taxon>Bacteroidota</taxon>
        <taxon>Cytophagia</taxon>
        <taxon>Cytophagales</taxon>
        <taxon>Fulvivirgaceae</taxon>
        <taxon>Pseudochryseolinea</taxon>
    </lineage>
</organism>
<feature type="transmembrane region" description="Helical" evidence="6">
    <location>
        <begin position="685"/>
        <end position="709"/>
    </location>
</feature>
<keyword evidence="2" id="KW-1003">Cell membrane</keyword>
<name>A0A364XYF0_9BACT</name>
<evidence type="ECO:0000259" key="7">
    <source>
        <dbReference type="Pfam" id="PF02687"/>
    </source>
</evidence>